<feature type="region of interest" description="Disordered" evidence="1">
    <location>
        <begin position="247"/>
        <end position="275"/>
    </location>
</feature>
<dbReference type="OrthoDB" id="6359816at2759"/>
<name>T0JSR8_COLGC</name>
<dbReference type="InterPro" id="IPR000210">
    <property type="entry name" value="BTB/POZ_dom"/>
</dbReference>
<dbReference type="SUPFAM" id="SSF54695">
    <property type="entry name" value="POZ domain"/>
    <property type="match status" value="1"/>
</dbReference>
<gene>
    <name evidence="3" type="ORF">CGLO_17841</name>
</gene>
<dbReference type="InterPro" id="IPR011333">
    <property type="entry name" value="SKP1/BTB/POZ_sf"/>
</dbReference>
<protein>
    <recommendedName>
        <fullName evidence="2">BTB domain-containing protein</fullName>
    </recommendedName>
</protein>
<feature type="domain" description="BTB" evidence="2">
    <location>
        <begin position="37"/>
        <end position="124"/>
    </location>
</feature>
<dbReference type="OMA" id="FCELIRK"/>
<dbReference type="Proteomes" id="UP000015530">
    <property type="component" value="Unassembled WGS sequence"/>
</dbReference>
<accession>T0JSR8</accession>
<evidence type="ECO:0000313" key="4">
    <source>
        <dbReference type="Proteomes" id="UP000015530"/>
    </source>
</evidence>
<evidence type="ECO:0000256" key="1">
    <source>
        <dbReference type="SAM" id="MobiDB-lite"/>
    </source>
</evidence>
<dbReference type="EMBL" id="AMYD01004267">
    <property type="protein sequence ID" value="EQB43488.1"/>
    <property type="molecule type" value="Genomic_DNA"/>
</dbReference>
<dbReference type="SMART" id="SM00225">
    <property type="entry name" value="BTB"/>
    <property type="match status" value="1"/>
</dbReference>
<dbReference type="HOGENOM" id="CLU_1011982_0_0_1"/>
<dbReference type="PANTHER" id="PTHR47843:SF5">
    <property type="entry name" value="BTB_POZ DOMAIN PROTEIN"/>
    <property type="match status" value="1"/>
</dbReference>
<dbReference type="eggNOG" id="ENOG502SAH3">
    <property type="taxonomic scope" value="Eukaryota"/>
</dbReference>
<dbReference type="Pfam" id="PF00651">
    <property type="entry name" value="BTB"/>
    <property type="match status" value="1"/>
</dbReference>
<evidence type="ECO:0000313" key="3">
    <source>
        <dbReference type="EMBL" id="EQB43488.1"/>
    </source>
</evidence>
<sequence>MQILGTVLRSLARMETKPYPLDLVKGLEKYFDSPEYSDVTIRCITKDFYAHRVVLASQSKFFADAFPDSDIDPALLLEGSTVLGNANAHQNPGCQQIVNMQDENPRVVENVLCFMYHADYRDTPCLNVTPPPADPIMFNLQMSVAADKFEVSCLKRCAEEKLRDASEKLWNTDAFVKAIAYAYSETSRVDVMARSVLAEVAARHASDLSQTIAFRDLLDEFLQFNVDFTEAVVKTEPDMSQGMPSIVWNNSEPKEPQLESTVFPSTPLGKRRDGL</sequence>
<proteinExistence type="predicted"/>
<dbReference type="STRING" id="1237896.T0JSR8"/>
<dbReference type="AlphaFoldDB" id="T0JSR8"/>
<evidence type="ECO:0000259" key="2">
    <source>
        <dbReference type="PROSITE" id="PS50097"/>
    </source>
</evidence>
<comment type="caution">
    <text evidence="3">The sequence shown here is derived from an EMBL/GenBank/DDBJ whole genome shotgun (WGS) entry which is preliminary data.</text>
</comment>
<dbReference type="Gene3D" id="3.30.710.10">
    <property type="entry name" value="Potassium Channel Kv1.1, Chain A"/>
    <property type="match status" value="1"/>
</dbReference>
<reference evidence="4" key="1">
    <citation type="journal article" date="2013" name="Mol. Plant Microbe Interact.">
        <title>Global aspects of pacC regulation of pathogenicity genes in Colletotrichum gloeosporioides as revealed by transcriptome analysis.</title>
        <authorList>
            <person name="Alkan N."/>
            <person name="Meng X."/>
            <person name="Friedlander G."/>
            <person name="Reuveni E."/>
            <person name="Sukno S."/>
            <person name="Sherman A."/>
            <person name="Thon M."/>
            <person name="Fluhr R."/>
            <person name="Prusky D."/>
        </authorList>
    </citation>
    <scope>NUCLEOTIDE SEQUENCE [LARGE SCALE GENOMIC DNA]</scope>
    <source>
        <strain evidence="4">Cg-14</strain>
    </source>
</reference>
<organism evidence="3 4">
    <name type="scientific">Colletotrichum gloeosporioides (strain Cg-14)</name>
    <name type="common">Anthracnose fungus</name>
    <name type="synonym">Glomerella cingulata</name>
    <dbReference type="NCBI Taxonomy" id="1237896"/>
    <lineage>
        <taxon>Eukaryota</taxon>
        <taxon>Fungi</taxon>
        <taxon>Dikarya</taxon>
        <taxon>Ascomycota</taxon>
        <taxon>Pezizomycotina</taxon>
        <taxon>Sordariomycetes</taxon>
        <taxon>Hypocreomycetidae</taxon>
        <taxon>Glomerellales</taxon>
        <taxon>Glomerellaceae</taxon>
        <taxon>Colletotrichum</taxon>
        <taxon>Colletotrichum gloeosporioides species complex</taxon>
    </lineage>
</organism>
<dbReference type="PROSITE" id="PS50097">
    <property type="entry name" value="BTB"/>
    <property type="match status" value="1"/>
</dbReference>
<dbReference type="CDD" id="cd18186">
    <property type="entry name" value="BTB_POZ_ZBTB_KLHL-like"/>
    <property type="match status" value="1"/>
</dbReference>
<dbReference type="PANTHER" id="PTHR47843">
    <property type="entry name" value="BTB DOMAIN-CONTAINING PROTEIN-RELATED"/>
    <property type="match status" value="1"/>
</dbReference>